<evidence type="ECO:0000313" key="1">
    <source>
        <dbReference type="EMBL" id="PQP05867.1"/>
    </source>
</evidence>
<accession>A0A2S8HTH7</accession>
<name>A0A2S8HTH7_9PSED</name>
<dbReference type="Proteomes" id="UP000239687">
    <property type="component" value="Unassembled WGS sequence"/>
</dbReference>
<evidence type="ECO:0000313" key="2">
    <source>
        <dbReference type="Proteomes" id="UP000239687"/>
    </source>
</evidence>
<reference evidence="1 2" key="1">
    <citation type="submission" date="2018-02" db="EMBL/GenBank/DDBJ databases">
        <title>Draft genome sequencing of Pseudomonas frederiksbergensis 11-D3.</title>
        <authorList>
            <person name="Zheng B.-X."/>
        </authorList>
    </citation>
    <scope>NUCLEOTIDE SEQUENCE [LARGE SCALE GENOMIC DNA]</scope>
    <source>
        <strain evidence="1 2">11-D3</strain>
    </source>
</reference>
<protein>
    <submittedName>
        <fullName evidence="1">Uncharacterized protein</fullName>
    </submittedName>
</protein>
<dbReference type="EMBL" id="PUIN01000002">
    <property type="protein sequence ID" value="PQP05867.1"/>
    <property type="molecule type" value="Genomic_DNA"/>
</dbReference>
<gene>
    <name evidence="1" type="ORF">C5612_04325</name>
</gene>
<comment type="caution">
    <text evidence="1">The sequence shown here is derived from an EMBL/GenBank/DDBJ whole genome shotgun (WGS) entry which is preliminary data.</text>
</comment>
<organism evidence="1 2">
    <name type="scientific">Pseudomonas frederiksbergensis</name>
    <dbReference type="NCBI Taxonomy" id="104087"/>
    <lineage>
        <taxon>Bacteria</taxon>
        <taxon>Pseudomonadati</taxon>
        <taxon>Pseudomonadota</taxon>
        <taxon>Gammaproteobacteria</taxon>
        <taxon>Pseudomonadales</taxon>
        <taxon>Pseudomonadaceae</taxon>
        <taxon>Pseudomonas</taxon>
    </lineage>
</organism>
<proteinExistence type="predicted"/>
<sequence length="65" mass="7157">MVEYPGMWVETRSLFKVGTVAAVMRMLSLIWPEPAPCGVSTWCGGAWVSGSIIGRSLTIEQGHRY</sequence>
<dbReference type="AlphaFoldDB" id="A0A2S8HTH7"/>